<organism evidence="1">
    <name type="scientific">marine sediment metagenome</name>
    <dbReference type="NCBI Taxonomy" id="412755"/>
    <lineage>
        <taxon>unclassified sequences</taxon>
        <taxon>metagenomes</taxon>
        <taxon>ecological metagenomes</taxon>
    </lineage>
</organism>
<proteinExistence type="predicted"/>
<accession>X1HR01</accession>
<gene>
    <name evidence="1" type="ORF">S03H2_41679</name>
</gene>
<reference evidence="1" key="1">
    <citation type="journal article" date="2014" name="Front. Microbiol.">
        <title>High frequency of phylogenetically diverse reductive dehalogenase-homologous genes in deep subseafloor sedimentary metagenomes.</title>
        <authorList>
            <person name="Kawai M."/>
            <person name="Futagami T."/>
            <person name="Toyoda A."/>
            <person name="Takaki Y."/>
            <person name="Nishi S."/>
            <person name="Hori S."/>
            <person name="Arai W."/>
            <person name="Tsubouchi T."/>
            <person name="Morono Y."/>
            <person name="Uchiyama I."/>
            <person name="Ito T."/>
            <person name="Fujiyama A."/>
            <person name="Inagaki F."/>
            <person name="Takami H."/>
        </authorList>
    </citation>
    <scope>NUCLEOTIDE SEQUENCE</scope>
    <source>
        <strain evidence="1">Expedition CK06-06</strain>
    </source>
</reference>
<comment type="caution">
    <text evidence="1">The sequence shown here is derived from an EMBL/GenBank/DDBJ whole genome shotgun (WGS) entry which is preliminary data.</text>
</comment>
<evidence type="ECO:0000313" key="1">
    <source>
        <dbReference type="EMBL" id="GAH71912.1"/>
    </source>
</evidence>
<dbReference type="AlphaFoldDB" id="X1HR01"/>
<sequence>MISAHQWVMPLSAEPIDSAGRADYYARRVICSWPVPLLDHGRS</sequence>
<feature type="non-terminal residue" evidence="1">
    <location>
        <position position="43"/>
    </location>
</feature>
<protein>
    <submittedName>
        <fullName evidence="1">Uncharacterized protein</fullName>
    </submittedName>
</protein>
<dbReference type="EMBL" id="BARU01025905">
    <property type="protein sequence ID" value="GAH71912.1"/>
    <property type="molecule type" value="Genomic_DNA"/>
</dbReference>
<name>X1HR01_9ZZZZ</name>